<name>A0ACC0F2J4_9ERIC</name>
<reference evidence="1 2" key="1">
    <citation type="journal article" date="2022" name="Plant J.">
        <title>Chromosome-level genome of Camellia lanceoleosa provides a valuable resource for understanding genome evolution and self-incompatibility.</title>
        <authorList>
            <person name="Gong W."/>
            <person name="Xiao S."/>
            <person name="Wang L."/>
            <person name="Liao Z."/>
            <person name="Chang Y."/>
            <person name="Mo W."/>
            <person name="Hu G."/>
            <person name="Li W."/>
            <person name="Zhao G."/>
            <person name="Zhu H."/>
            <person name="Hu X."/>
            <person name="Ji K."/>
            <person name="Xiang X."/>
            <person name="Song Q."/>
            <person name="Yuan D."/>
            <person name="Jin S."/>
            <person name="Zhang L."/>
        </authorList>
    </citation>
    <scope>NUCLEOTIDE SEQUENCE [LARGE SCALE GENOMIC DNA]</scope>
    <source>
        <strain evidence="1">SQ_2022a</strain>
    </source>
</reference>
<protein>
    <submittedName>
        <fullName evidence="1">Uncharacterized protein</fullName>
    </submittedName>
</protein>
<organism evidence="1 2">
    <name type="scientific">Camellia lanceoleosa</name>
    <dbReference type="NCBI Taxonomy" id="1840588"/>
    <lineage>
        <taxon>Eukaryota</taxon>
        <taxon>Viridiplantae</taxon>
        <taxon>Streptophyta</taxon>
        <taxon>Embryophyta</taxon>
        <taxon>Tracheophyta</taxon>
        <taxon>Spermatophyta</taxon>
        <taxon>Magnoliopsida</taxon>
        <taxon>eudicotyledons</taxon>
        <taxon>Gunneridae</taxon>
        <taxon>Pentapetalae</taxon>
        <taxon>asterids</taxon>
        <taxon>Ericales</taxon>
        <taxon>Theaceae</taxon>
        <taxon>Camellia</taxon>
    </lineage>
</organism>
<comment type="caution">
    <text evidence="1">The sequence shown here is derived from an EMBL/GenBank/DDBJ whole genome shotgun (WGS) entry which is preliminary data.</text>
</comment>
<keyword evidence="2" id="KW-1185">Reference proteome</keyword>
<gene>
    <name evidence="1" type="ORF">LOK49_LG15G00620</name>
</gene>
<evidence type="ECO:0000313" key="2">
    <source>
        <dbReference type="Proteomes" id="UP001060215"/>
    </source>
</evidence>
<proteinExistence type="predicted"/>
<dbReference type="Proteomes" id="UP001060215">
    <property type="component" value="Chromosome 11"/>
</dbReference>
<accession>A0ACC0F2J4</accession>
<dbReference type="EMBL" id="CM045768">
    <property type="protein sequence ID" value="KAI7982474.1"/>
    <property type="molecule type" value="Genomic_DNA"/>
</dbReference>
<evidence type="ECO:0000313" key="1">
    <source>
        <dbReference type="EMBL" id="KAI7982474.1"/>
    </source>
</evidence>
<sequence>MELRRRYAGEWTEDEMDAEEEEEEEHEQSVEVVVECGYPLPLGSEKASEEKIQFGDASHSQIPPLPLELDAKSRTVPPRDG</sequence>